<dbReference type="InterPro" id="IPR058912">
    <property type="entry name" value="HTH_animal"/>
</dbReference>
<comment type="caution">
    <text evidence="4">The sequence shown here is derived from an EMBL/GenBank/DDBJ whole genome shotgun (WGS) entry which is preliminary data.</text>
</comment>
<dbReference type="OrthoDB" id="10049959at2759"/>
<name>A0A819APM4_9BILA</name>
<dbReference type="PANTHER" id="PTHR21301:SF10">
    <property type="entry name" value="REVERSE TRANSCRIPTASE DOMAIN-CONTAINING PROTEIN"/>
    <property type="match status" value="1"/>
</dbReference>
<evidence type="ECO:0000313" key="5">
    <source>
        <dbReference type="Proteomes" id="UP000663881"/>
    </source>
</evidence>
<evidence type="ECO:0000313" key="3">
    <source>
        <dbReference type="EMBL" id="CAF1473927.1"/>
    </source>
</evidence>
<dbReference type="EMBL" id="CAJNON010001594">
    <property type="protein sequence ID" value="CAF1473927.1"/>
    <property type="molecule type" value="Genomic_DNA"/>
</dbReference>
<dbReference type="Proteomes" id="UP000663881">
    <property type="component" value="Unassembled WGS sequence"/>
</dbReference>
<dbReference type="Pfam" id="PF26215">
    <property type="entry name" value="HTH_animal"/>
    <property type="match status" value="1"/>
</dbReference>
<evidence type="ECO:0000313" key="4">
    <source>
        <dbReference type="EMBL" id="CAF3785385.1"/>
    </source>
</evidence>
<feature type="domain" description="Reverse transcriptase" evidence="2">
    <location>
        <begin position="675"/>
        <end position="950"/>
    </location>
</feature>
<feature type="region of interest" description="Disordered" evidence="1">
    <location>
        <begin position="1042"/>
        <end position="1063"/>
    </location>
</feature>
<organism evidence="4 5">
    <name type="scientific">Adineta steineri</name>
    <dbReference type="NCBI Taxonomy" id="433720"/>
    <lineage>
        <taxon>Eukaryota</taxon>
        <taxon>Metazoa</taxon>
        <taxon>Spiralia</taxon>
        <taxon>Gnathifera</taxon>
        <taxon>Rotifera</taxon>
        <taxon>Eurotatoria</taxon>
        <taxon>Bdelloidea</taxon>
        <taxon>Adinetida</taxon>
        <taxon>Adinetidae</taxon>
        <taxon>Adineta</taxon>
    </lineage>
</organism>
<reference evidence="4" key="1">
    <citation type="submission" date="2021-02" db="EMBL/GenBank/DDBJ databases">
        <authorList>
            <person name="Nowell W R."/>
        </authorList>
    </citation>
    <scope>NUCLEOTIDE SEQUENCE</scope>
</reference>
<dbReference type="PANTHER" id="PTHR21301">
    <property type="entry name" value="REVERSE TRANSCRIPTASE"/>
    <property type="match status" value="1"/>
</dbReference>
<dbReference type="Proteomes" id="UP000663891">
    <property type="component" value="Unassembled WGS sequence"/>
</dbReference>
<protein>
    <recommendedName>
        <fullName evidence="2">Reverse transcriptase domain-containing protein</fullName>
    </recommendedName>
</protein>
<feature type="region of interest" description="Disordered" evidence="1">
    <location>
        <begin position="1"/>
        <end position="34"/>
    </location>
</feature>
<proteinExistence type="predicted"/>
<feature type="compositionally biased region" description="Basic residues" evidence="1">
    <location>
        <begin position="25"/>
        <end position="34"/>
    </location>
</feature>
<gene>
    <name evidence="4" type="ORF">OKA104_LOCUS17593</name>
    <name evidence="3" type="ORF">VCS650_LOCUS40774</name>
</gene>
<dbReference type="AlphaFoldDB" id="A0A819APM4"/>
<evidence type="ECO:0000256" key="1">
    <source>
        <dbReference type="SAM" id="MobiDB-lite"/>
    </source>
</evidence>
<dbReference type="EMBL" id="CAJOAY010001054">
    <property type="protein sequence ID" value="CAF3785385.1"/>
    <property type="molecule type" value="Genomic_DNA"/>
</dbReference>
<dbReference type="InterPro" id="IPR000477">
    <property type="entry name" value="RT_dom"/>
</dbReference>
<accession>A0A819APM4</accession>
<sequence length="1241" mass="146747">MDTNDLNREGIQLPLPNQQQQQQQQKKKCHGNRNDRRFRKKCRARRIKPAIIEKLLNKRKQVNKKKDDDNNSTKTTMLNTVVAEKTNCSNLISITNLNKRKRDISILELRSNSILPKSTSSISIVQRSSKKMMKQKNNSIIKSSIQVINDNMKINYRRPMYLERSSSTLFQMLKKRLNYSWNKKDEKIFIYTRLQLLDPHYCLEIDLQLWRSYLDIGLQQRRWPEQLYLMANTHDFEICHQYLINYIQDIENQMNQYQMKLTEQSQSCPITTLTMDQIDSCLKEFINCQRQYLDKRNNNQLAKFKDNIKAKESFEILTTYSSTLDLNTFIDQLLTKRQKQIEIWKEQLMLETRVICKFLPQNFDQLQNFMSPIIYVPLHNKQKVVELKYKHYKIIQEGKRIWLDIFFSIYEINLQQYDEQYQEILIELESLLLTNTSIVDGRTLFNQINQYMTYRTDQLKEEIRNEMSRFRRKLLHHRRQCSSMSKNMIGVSPEPFLDLISNPFTKREWNYLSLGPSYIRLNQSAIRPIKQQNIQIKNQHKDIYNKVENHLTKYQNIPRRASIFTQYSNHLANHLNQSYFAPIFYKDQLQAQEQARIAKSIRNKIKKKQLILRITDKSNNFYIGSKIEYEKKVVKYFSDTNAFAELTNNRFNEILNEVIGLLKKLSSKKFIYQWHEKQMLPDLKKCELSHLYFNPKTHKNGIPVRPIENTIRSPTTNISKFLDQHIRPIFNDKCSATTIIDGAHLIKQLEIYTGKHLFKSSTLFCTFDIHNLFTMLPQEEALNTLVEFLYTHGYRKVKGIALNTIKKLSSIVLKENVFVYGKKIYKQIIGGAMGSALTLTLANIFMWKWQQKFVDEQNQSGEFFGRYIDDVFITWNTSEEKLRNFLDDANTWHLNIKLDYQIGKSLPFLNVLVTNNNGILTTSVYHKPAAEPYVVPYTSDHPRHVFGNIVQTALSQAIRYSSTFEAFHKERRYIKLKLLYNGYPSSIIEKEFQKFSLQYMSPSSLSSFLPFVQHEKEFILMRTQIIDQPTSRQLQVTMNLPTANDNNNDTIDPPHNAHKDTMSTIQPRKKKNYDENKLIVHYTHEKRFSSTKRDLHEKYTDVFNNTPAMDVKLIVGNRNRRAATNDLIRKKPRKSLLTNKPLKSMYMANNHPIPIYKLICYTSMPGLPPPPPPTTTHHSTAAAFQARYNLLIDEIDNLIRQLMNGPYRRPRRRISFQWTTNDEPHFIYTVTLIINEISNIS</sequence>
<dbReference type="PROSITE" id="PS50878">
    <property type="entry name" value="RT_POL"/>
    <property type="match status" value="1"/>
</dbReference>
<evidence type="ECO:0000259" key="2">
    <source>
        <dbReference type="PROSITE" id="PS50878"/>
    </source>
</evidence>